<dbReference type="PROSITE" id="PS00653">
    <property type="entry name" value="GLYCOSYL_HYDROL_F1_2"/>
    <property type="match status" value="1"/>
</dbReference>
<evidence type="ECO:0000256" key="3">
    <source>
        <dbReference type="ARBA" id="ARBA00023295"/>
    </source>
</evidence>
<evidence type="ECO:0000256" key="4">
    <source>
        <dbReference type="RuleBase" id="RU003690"/>
    </source>
</evidence>
<proteinExistence type="inferred from homology"/>
<evidence type="ECO:0000256" key="6">
    <source>
        <dbReference type="SAM" id="SignalP"/>
    </source>
</evidence>
<keyword evidence="3" id="KW-0326">Glycosidase</keyword>
<dbReference type="AlphaFoldDB" id="A0A9W6WR48"/>
<evidence type="ECO:0000313" key="8">
    <source>
        <dbReference type="Proteomes" id="UP001165083"/>
    </source>
</evidence>
<dbReference type="Proteomes" id="UP001165083">
    <property type="component" value="Unassembled WGS sequence"/>
</dbReference>
<comment type="similarity">
    <text evidence="1 4">Belongs to the glycosyl hydrolase 1 family.</text>
</comment>
<dbReference type="GO" id="GO:0005975">
    <property type="term" value="P:carbohydrate metabolic process"/>
    <property type="evidence" value="ECO:0007669"/>
    <property type="project" value="InterPro"/>
</dbReference>
<dbReference type="OrthoDB" id="65569at2759"/>
<gene>
    <name evidence="7" type="ORF">Plil01_000337600</name>
</gene>
<dbReference type="PRINTS" id="PR00131">
    <property type="entry name" value="GLHYDRLASE1"/>
</dbReference>
<dbReference type="PANTHER" id="PTHR10353">
    <property type="entry name" value="GLYCOSYL HYDROLASE"/>
    <property type="match status" value="1"/>
</dbReference>
<keyword evidence="8" id="KW-1185">Reference proteome</keyword>
<feature type="region of interest" description="Disordered" evidence="5">
    <location>
        <begin position="39"/>
        <end position="62"/>
    </location>
</feature>
<dbReference type="Pfam" id="PF00232">
    <property type="entry name" value="Glyco_hydro_1"/>
    <property type="match status" value="1"/>
</dbReference>
<organism evidence="7 8">
    <name type="scientific">Phytophthora lilii</name>
    <dbReference type="NCBI Taxonomy" id="2077276"/>
    <lineage>
        <taxon>Eukaryota</taxon>
        <taxon>Sar</taxon>
        <taxon>Stramenopiles</taxon>
        <taxon>Oomycota</taxon>
        <taxon>Peronosporomycetes</taxon>
        <taxon>Peronosporales</taxon>
        <taxon>Peronosporaceae</taxon>
        <taxon>Phytophthora</taxon>
    </lineage>
</organism>
<sequence>MIHFGLRTIGLALCWCPALAAANESCGDAAASTTASTVSSATSSGSTATQSSESSSSSANSRTKCFPSNFLFGSATASYQVEGAVNETGRTPSVWDDICGSDSFPNCANVADDFFHRYKDDINIMKSDGYGTMRFSISWSRAMTWNSTLQRFQANPEGLAFYHALVDNLVASGIEPLLTLFHWDMPIELYAAGDLMNTTIIDHFKDYAELIFTEFGQQVKYWSTINEPLSYMYIFYIGRGTDSDEYEAAHTLLLAHAEVVALFRRLQEQGTVQSSARIGLVLSGFGIPYDDTDDADVEAAERFNQFNSGWFLAPLATGDYPPMMRERVGSRLPHFTDEEAALVKGSYDLIMINHYFSNLITFCDSEHSEKNCSSLASGYFADMGVDNTQVHNASVIGSGSLANPTSCTDHSGFPPSYMAYIRWANAYDTSADMLLTENGWCGNETIDNQDQLWYYRTHLEMVHRAIYEENIPIIGYTAWSFVDNYEWGSYAPRYGLYYVDFPDNIGDPDVYEVPSTYLNRTARTAAKWYANLATTGCFEAEPEDDKWLEYL</sequence>
<evidence type="ECO:0000256" key="2">
    <source>
        <dbReference type="ARBA" id="ARBA00022801"/>
    </source>
</evidence>
<dbReference type="GO" id="GO:0008422">
    <property type="term" value="F:beta-glucosidase activity"/>
    <property type="evidence" value="ECO:0007669"/>
    <property type="project" value="TreeGrafter"/>
</dbReference>
<keyword evidence="6" id="KW-0732">Signal</keyword>
<dbReference type="InterPro" id="IPR033132">
    <property type="entry name" value="GH_1_N_CS"/>
</dbReference>
<dbReference type="PANTHER" id="PTHR10353:SF36">
    <property type="entry name" value="LP05116P"/>
    <property type="match status" value="1"/>
</dbReference>
<dbReference type="FunFam" id="3.20.20.80:FF:000099">
    <property type="entry name" value="Lactase-phlorizin hydrolase, putative"/>
    <property type="match status" value="1"/>
</dbReference>
<protein>
    <submittedName>
        <fullName evidence="7">Unnamed protein product</fullName>
    </submittedName>
</protein>
<accession>A0A9W6WR48</accession>
<dbReference type="SUPFAM" id="SSF51445">
    <property type="entry name" value="(Trans)glycosidases"/>
    <property type="match status" value="1"/>
</dbReference>
<comment type="caution">
    <text evidence="7">The sequence shown here is derived from an EMBL/GenBank/DDBJ whole genome shotgun (WGS) entry which is preliminary data.</text>
</comment>
<feature type="chain" id="PRO_5040933169" evidence="6">
    <location>
        <begin position="23"/>
        <end position="551"/>
    </location>
</feature>
<feature type="signal peptide" evidence="6">
    <location>
        <begin position="1"/>
        <end position="22"/>
    </location>
</feature>
<evidence type="ECO:0000256" key="5">
    <source>
        <dbReference type="SAM" id="MobiDB-lite"/>
    </source>
</evidence>
<evidence type="ECO:0000256" key="1">
    <source>
        <dbReference type="ARBA" id="ARBA00010838"/>
    </source>
</evidence>
<dbReference type="EMBL" id="BSXW01000132">
    <property type="protein sequence ID" value="GMF12820.1"/>
    <property type="molecule type" value="Genomic_DNA"/>
</dbReference>
<reference evidence="7" key="1">
    <citation type="submission" date="2023-04" db="EMBL/GenBank/DDBJ databases">
        <title>Phytophthora lilii NBRC 32176.</title>
        <authorList>
            <person name="Ichikawa N."/>
            <person name="Sato H."/>
            <person name="Tonouchi N."/>
        </authorList>
    </citation>
    <scope>NUCLEOTIDE SEQUENCE</scope>
    <source>
        <strain evidence="7">NBRC 32176</strain>
    </source>
</reference>
<dbReference type="Gene3D" id="3.20.20.80">
    <property type="entry name" value="Glycosidases"/>
    <property type="match status" value="1"/>
</dbReference>
<name>A0A9W6WR48_9STRA</name>
<dbReference type="InterPro" id="IPR017853">
    <property type="entry name" value="GH"/>
</dbReference>
<evidence type="ECO:0000313" key="7">
    <source>
        <dbReference type="EMBL" id="GMF12820.1"/>
    </source>
</evidence>
<dbReference type="InterPro" id="IPR001360">
    <property type="entry name" value="Glyco_hydro_1"/>
</dbReference>
<keyword evidence="2" id="KW-0378">Hydrolase</keyword>